<name>A0ABV8UWR4_9BACL</name>
<keyword evidence="8" id="KW-0969">Cilium</keyword>
<dbReference type="RefSeq" id="WP_378141666.1">
    <property type="nucleotide sequence ID" value="NZ_JBHSEF010000022.1"/>
</dbReference>
<dbReference type="InterPro" id="IPR012826">
    <property type="entry name" value="FliN"/>
</dbReference>
<evidence type="ECO:0000313" key="8">
    <source>
        <dbReference type="EMBL" id="MFC4355257.1"/>
    </source>
</evidence>
<proteinExistence type="inferred from homology"/>
<dbReference type="InterPro" id="IPR051469">
    <property type="entry name" value="FliN/MopA/SpaO"/>
</dbReference>
<keyword evidence="8" id="KW-0966">Cell projection</keyword>
<keyword evidence="4" id="KW-0145">Chemotaxis</keyword>
<organism evidence="8 9">
    <name type="scientific">Chryseomicrobium palamuruense</name>
    <dbReference type="NCBI Taxonomy" id="682973"/>
    <lineage>
        <taxon>Bacteria</taxon>
        <taxon>Bacillati</taxon>
        <taxon>Bacillota</taxon>
        <taxon>Bacilli</taxon>
        <taxon>Bacillales</taxon>
        <taxon>Caryophanaceae</taxon>
        <taxon>Chryseomicrobium</taxon>
    </lineage>
</organism>
<dbReference type="NCBIfam" id="TIGR02480">
    <property type="entry name" value="fliN"/>
    <property type="match status" value="1"/>
</dbReference>
<comment type="caution">
    <text evidence="8">The sequence shown here is derived from an EMBL/GenBank/DDBJ whole genome shotgun (WGS) entry which is preliminary data.</text>
</comment>
<keyword evidence="9" id="KW-1185">Reference proteome</keyword>
<evidence type="ECO:0000256" key="6">
    <source>
        <dbReference type="ARBA" id="ARBA00023136"/>
    </source>
</evidence>
<keyword evidence="5" id="KW-0283">Flagellar rotation</keyword>
<keyword evidence="8" id="KW-0282">Flagellum</keyword>
<gene>
    <name evidence="8" type="primary">fliN</name>
    <name evidence="8" type="ORF">ACFO0S_09385</name>
</gene>
<accession>A0ABV8UWR4</accession>
<reference evidence="9" key="1">
    <citation type="journal article" date="2019" name="Int. J. Syst. Evol. Microbiol.">
        <title>The Global Catalogue of Microorganisms (GCM) 10K type strain sequencing project: providing services to taxonomists for standard genome sequencing and annotation.</title>
        <authorList>
            <consortium name="The Broad Institute Genomics Platform"/>
            <consortium name="The Broad Institute Genome Sequencing Center for Infectious Disease"/>
            <person name="Wu L."/>
            <person name="Ma J."/>
        </authorList>
    </citation>
    <scope>NUCLEOTIDE SEQUENCE [LARGE SCALE GENOMIC DNA]</scope>
    <source>
        <strain evidence="9">CCUG 50353</strain>
    </source>
</reference>
<evidence type="ECO:0000256" key="5">
    <source>
        <dbReference type="ARBA" id="ARBA00022779"/>
    </source>
</evidence>
<sequence>MNKFGSLSNDEVKKLLTMIPDEGSDEMLRRFEQRIQNQIPVMEQGFEKRGWKTSVQLIELQDVTSRALMIEGPNHLIRLKAKDSDEDMLLIVPQAMVRHISNETEIDLTRMGKFASDVALRFQYDNPFEVVSIDEVTTQEVEWQLLSEELLWVEAKVDISVESTYYTVRMLWPTAFVQKLVGQHEGGESQMTEQQPLKKSAMKQPNIQPAQFEQLKETTLSSDHQTNLSMLLDIPLQVTVELGRSRKTVKDILEITQGSIIELDKMAGDPVDILVNQKLIAVGEVVVVDEQFGIRVTEISSQADRLAKLR</sequence>
<dbReference type="Gene3D" id="2.30.330.10">
    <property type="entry name" value="SpoA-like"/>
    <property type="match status" value="1"/>
</dbReference>
<feature type="domain" description="Flagellar motor switch protein FliN-like C-terminal" evidence="7">
    <location>
        <begin position="231"/>
        <end position="299"/>
    </location>
</feature>
<evidence type="ECO:0000256" key="3">
    <source>
        <dbReference type="ARBA" id="ARBA00022475"/>
    </source>
</evidence>
<protein>
    <submittedName>
        <fullName evidence="8">Flagellar motor switch protein FliN</fullName>
    </submittedName>
</protein>
<dbReference type="InterPro" id="IPR036429">
    <property type="entry name" value="SpoA-like_sf"/>
</dbReference>
<dbReference type="PANTHER" id="PTHR43484:SF1">
    <property type="entry name" value="FLAGELLAR MOTOR SWITCH PROTEIN FLIN"/>
    <property type="match status" value="1"/>
</dbReference>
<keyword evidence="6" id="KW-0472">Membrane</keyword>
<dbReference type="Pfam" id="PF01052">
    <property type="entry name" value="FliMN_C"/>
    <property type="match status" value="1"/>
</dbReference>
<evidence type="ECO:0000259" key="7">
    <source>
        <dbReference type="Pfam" id="PF01052"/>
    </source>
</evidence>
<keyword evidence="3" id="KW-1003">Cell membrane</keyword>
<dbReference type="InterPro" id="IPR001543">
    <property type="entry name" value="FliN-like_C"/>
</dbReference>
<dbReference type="PRINTS" id="PR00956">
    <property type="entry name" value="FLGMOTORFLIN"/>
</dbReference>
<dbReference type="Proteomes" id="UP001595733">
    <property type="component" value="Unassembled WGS sequence"/>
</dbReference>
<comment type="subcellular location">
    <subcellularLocation>
        <location evidence="1">Cell membrane</location>
        <topology evidence="1">Peripheral membrane protein</topology>
        <orientation evidence="1">Cytoplasmic side</orientation>
    </subcellularLocation>
</comment>
<evidence type="ECO:0000313" key="9">
    <source>
        <dbReference type="Proteomes" id="UP001595733"/>
    </source>
</evidence>
<dbReference type="InterPro" id="IPR001172">
    <property type="entry name" value="FliN_T3SS_HrcQb"/>
</dbReference>
<dbReference type="PANTHER" id="PTHR43484">
    <property type="match status" value="1"/>
</dbReference>
<evidence type="ECO:0000256" key="1">
    <source>
        <dbReference type="ARBA" id="ARBA00004413"/>
    </source>
</evidence>
<dbReference type="SUPFAM" id="SSF101801">
    <property type="entry name" value="Surface presentation of antigens (SPOA)"/>
    <property type="match status" value="1"/>
</dbReference>
<dbReference type="EMBL" id="JBHSEF010000022">
    <property type="protein sequence ID" value="MFC4355257.1"/>
    <property type="molecule type" value="Genomic_DNA"/>
</dbReference>
<evidence type="ECO:0000256" key="4">
    <source>
        <dbReference type="ARBA" id="ARBA00022500"/>
    </source>
</evidence>
<comment type="similarity">
    <text evidence="2">Belongs to the FliN/MopA/SpaO family.</text>
</comment>
<evidence type="ECO:0000256" key="2">
    <source>
        <dbReference type="ARBA" id="ARBA00009226"/>
    </source>
</evidence>